<reference evidence="3" key="1">
    <citation type="journal article" date="2021" name="Front. Plant Sci.">
        <title>Chromosome-Scale Genome Assembly for Chinese Sour Jujube and Insights Into Its Genome Evolution and Domestication Signature.</title>
        <authorList>
            <person name="Shen L.-Y."/>
            <person name="Luo H."/>
            <person name="Wang X.-L."/>
            <person name="Wang X.-M."/>
            <person name="Qiu X.-J."/>
            <person name="Liu H."/>
            <person name="Zhou S.-S."/>
            <person name="Jia K.-H."/>
            <person name="Nie S."/>
            <person name="Bao Y.-T."/>
            <person name="Zhang R.-G."/>
            <person name="Yun Q.-Z."/>
            <person name="Chai Y.-H."/>
            <person name="Lu J.-Y."/>
            <person name="Li Y."/>
            <person name="Zhao S.-W."/>
            <person name="Mao J.-F."/>
            <person name="Jia S.-G."/>
            <person name="Mao Y.-M."/>
        </authorList>
    </citation>
    <scope>NUCLEOTIDE SEQUENCE</scope>
    <source>
        <strain evidence="3">AT0</strain>
        <tissue evidence="3">Leaf</tissue>
    </source>
</reference>
<evidence type="ECO:0000259" key="2">
    <source>
        <dbReference type="Pfam" id="PF03399"/>
    </source>
</evidence>
<dbReference type="GO" id="GO:0006406">
    <property type="term" value="P:mRNA export from nucleus"/>
    <property type="evidence" value="ECO:0007669"/>
    <property type="project" value="TreeGrafter"/>
</dbReference>
<comment type="caution">
    <text evidence="3">The sequence shown here is derived from an EMBL/GenBank/DDBJ whole genome shotgun (WGS) entry which is preliminary data.</text>
</comment>
<evidence type="ECO:0000256" key="1">
    <source>
        <dbReference type="SAM" id="MobiDB-lite"/>
    </source>
</evidence>
<dbReference type="PANTHER" id="PTHR12436:SF3">
    <property type="entry name" value="GERMINAL-CENTER ASSOCIATED NUCLEAR PROTEIN"/>
    <property type="match status" value="1"/>
</dbReference>
<protein>
    <recommendedName>
        <fullName evidence="2">SAC3/GANP/THP3 conserved domain-containing protein</fullName>
    </recommendedName>
</protein>
<sequence>MERRINRFQRPNPNHQWSSSTSSSREPTTSRSNKFSANPRESSKPTESSDDSRSRGRRSTTHQQKKQEQQEYATSDHSAIVGTCSLMCPESERTQRERLRDLAVFERLNGNPAQSSASLAVKKDLVYDKAYECYGRFFKWNSVTVEFCRTLTTKEVQASDVRPLPVLEDTLNYLLTLLDNTEHHFEVVHDFIFDRTRSIRQDISMQNIVNDKAIHMYQEMEFRLERKRKNLKKTTNGRSKKRSIMVDLEVKFHIISHHKLRSCHTSPNTASVHYLNMEQLIKTLTSLFNLYEANRSSNSTYKNEAEFRSFYVLLHLGSNRQPMGESLSVWFRNMSSPITNSKEMSFARKILRYFRMGNYRRFLTVTESEASYLQYCIIEPYVSEVRILALSCINNCGYKLHPYPFARLSKLLMMKESDLESFCKACGLEICMDEEGNKLLPTKQRTFSCPKEGLQCYSFTGLGRFET</sequence>
<organism evidence="3 4">
    <name type="scientific">Ziziphus jujuba var. spinosa</name>
    <dbReference type="NCBI Taxonomy" id="714518"/>
    <lineage>
        <taxon>Eukaryota</taxon>
        <taxon>Viridiplantae</taxon>
        <taxon>Streptophyta</taxon>
        <taxon>Embryophyta</taxon>
        <taxon>Tracheophyta</taxon>
        <taxon>Spermatophyta</taxon>
        <taxon>Magnoliopsida</taxon>
        <taxon>eudicotyledons</taxon>
        <taxon>Gunneridae</taxon>
        <taxon>Pentapetalae</taxon>
        <taxon>rosids</taxon>
        <taxon>fabids</taxon>
        <taxon>Rosales</taxon>
        <taxon>Rhamnaceae</taxon>
        <taxon>Paliureae</taxon>
        <taxon>Ziziphus</taxon>
    </lineage>
</organism>
<feature type="region of interest" description="Disordered" evidence="1">
    <location>
        <begin position="1"/>
        <end position="76"/>
    </location>
</feature>
<gene>
    <name evidence="3" type="ORF">FEM48_Zijuj03G0023800</name>
</gene>
<accession>A0A978VML5</accession>
<evidence type="ECO:0000313" key="4">
    <source>
        <dbReference type="Proteomes" id="UP000813462"/>
    </source>
</evidence>
<feature type="domain" description="SAC3/GANP/THP3 conserved" evidence="2">
    <location>
        <begin position="87"/>
        <end position="430"/>
    </location>
</feature>
<dbReference type="GO" id="GO:0070390">
    <property type="term" value="C:transcription export complex 2"/>
    <property type="evidence" value="ECO:0007669"/>
    <property type="project" value="TreeGrafter"/>
</dbReference>
<name>A0A978VML5_ZIZJJ</name>
<dbReference type="GO" id="GO:0005737">
    <property type="term" value="C:cytoplasm"/>
    <property type="evidence" value="ECO:0007669"/>
    <property type="project" value="TreeGrafter"/>
</dbReference>
<dbReference type="InterPro" id="IPR005062">
    <property type="entry name" value="SAC3/GANP/THP3_conserved"/>
</dbReference>
<feature type="compositionally biased region" description="Low complexity" evidence="1">
    <location>
        <begin position="18"/>
        <end position="32"/>
    </location>
</feature>
<proteinExistence type="predicted"/>
<dbReference type="Gene3D" id="1.25.40.990">
    <property type="match status" value="2"/>
</dbReference>
<dbReference type="InterPro" id="IPR045107">
    <property type="entry name" value="SAC3/GANP/THP3"/>
</dbReference>
<dbReference type="Pfam" id="PF03399">
    <property type="entry name" value="SAC3_GANP"/>
    <property type="match status" value="1"/>
</dbReference>
<evidence type="ECO:0000313" key="3">
    <source>
        <dbReference type="EMBL" id="KAH7536790.1"/>
    </source>
</evidence>
<dbReference type="PANTHER" id="PTHR12436">
    <property type="entry name" value="80 KDA MCM3-ASSOCIATED PROTEIN"/>
    <property type="match status" value="1"/>
</dbReference>
<feature type="compositionally biased region" description="Basic residues" evidence="1">
    <location>
        <begin position="55"/>
        <end position="64"/>
    </location>
</feature>
<dbReference type="Proteomes" id="UP000813462">
    <property type="component" value="Unassembled WGS sequence"/>
</dbReference>
<dbReference type="AlphaFoldDB" id="A0A978VML5"/>
<dbReference type="EMBL" id="JAEACU010000003">
    <property type="protein sequence ID" value="KAH7536790.1"/>
    <property type="molecule type" value="Genomic_DNA"/>
</dbReference>